<dbReference type="InterPro" id="IPR005545">
    <property type="entry name" value="YCII"/>
</dbReference>
<protein>
    <recommendedName>
        <fullName evidence="2">YCII-related domain-containing protein</fullName>
    </recommendedName>
</protein>
<dbReference type="Gene3D" id="3.30.70.1060">
    <property type="entry name" value="Dimeric alpha+beta barrel"/>
    <property type="match status" value="2"/>
</dbReference>
<evidence type="ECO:0000313" key="4">
    <source>
        <dbReference type="Proteomes" id="UP000229897"/>
    </source>
</evidence>
<feature type="domain" description="YCII-related" evidence="2">
    <location>
        <begin position="192"/>
        <end position="261"/>
    </location>
</feature>
<keyword evidence="4" id="KW-1185">Reference proteome</keyword>
<dbReference type="AlphaFoldDB" id="A0A2D2DDP4"/>
<organism evidence="3 4">
    <name type="scientific">Massilia violaceinigra</name>
    <dbReference type="NCBI Taxonomy" id="2045208"/>
    <lineage>
        <taxon>Bacteria</taxon>
        <taxon>Pseudomonadati</taxon>
        <taxon>Pseudomonadota</taxon>
        <taxon>Betaproteobacteria</taxon>
        <taxon>Burkholderiales</taxon>
        <taxon>Oxalobacteraceae</taxon>
        <taxon>Telluria group</taxon>
        <taxon>Massilia</taxon>
    </lineage>
</organism>
<dbReference type="InterPro" id="IPR011008">
    <property type="entry name" value="Dimeric_a/b-barrel"/>
</dbReference>
<comment type="similarity">
    <text evidence="1">Belongs to the YciI family.</text>
</comment>
<dbReference type="SUPFAM" id="SSF54909">
    <property type="entry name" value="Dimeric alpha+beta barrel"/>
    <property type="match status" value="2"/>
</dbReference>
<evidence type="ECO:0000256" key="1">
    <source>
        <dbReference type="ARBA" id="ARBA00007689"/>
    </source>
</evidence>
<evidence type="ECO:0000259" key="2">
    <source>
        <dbReference type="Pfam" id="PF03795"/>
    </source>
</evidence>
<name>A0A2D2DDP4_9BURK</name>
<accession>A0A2D2DDP4</accession>
<dbReference type="Pfam" id="PF03795">
    <property type="entry name" value="YCII"/>
    <property type="match status" value="2"/>
</dbReference>
<sequence>MSIPPFPAHQAREGRFVGTIRSLRPHLENTMRYMLLRRSDPAHEAGLPISPARRAALVAYTGAMADAGILRACEHLLPSASGVRLSIANGRVTRTDGPFAAAHALIAGFAAIDVASKGEALEWAARWPPGEAGAAEVEVRLSGCPDGCADVHAAEQPGASGQRYAILLRSSVDLENEIPVARARLDALDAHNAAEARAGVLLGADGLRSSALATRVRLASGKLTVVDGPFTEIKEMIAGYWLIRAPSLQDAIAWATRNPYPVGPPVEVEIRQLAELHDGAAVFTPELRAAEQHMRTHQLDAGMRAQLAGAPVPR</sequence>
<reference evidence="3" key="1">
    <citation type="submission" date="2017-10" db="EMBL/GenBank/DDBJ databases">
        <title>Massilia psychrophilum sp. nov., a novel purple-pigmented bacterium isolated from Tianshan glacier, Xinjiang Municipality, China.</title>
        <authorList>
            <person name="Wang H."/>
        </authorList>
    </citation>
    <scope>NUCLEOTIDE SEQUENCE [LARGE SCALE GENOMIC DNA]</scope>
    <source>
        <strain evidence="3">B2</strain>
    </source>
</reference>
<dbReference type="PANTHER" id="PTHR35174">
    <property type="entry name" value="BLL7171 PROTEIN-RELATED"/>
    <property type="match status" value="1"/>
</dbReference>
<evidence type="ECO:0000313" key="3">
    <source>
        <dbReference type="EMBL" id="ATQ73092.1"/>
    </source>
</evidence>
<feature type="domain" description="YCII-related" evidence="2">
    <location>
        <begin position="31"/>
        <end position="140"/>
    </location>
</feature>
<dbReference type="PANTHER" id="PTHR35174:SF4">
    <property type="entry name" value="BLL7163 PROTEIN"/>
    <property type="match status" value="1"/>
</dbReference>
<proteinExistence type="inferred from homology"/>
<dbReference type="OrthoDB" id="9807535at2"/>
<dbReference type="KEGG" id="mass:CR152_00145"/>
<dbReference type="EMBL" id="CP024608">
    <property type="protein sequence ID" value="ATQ73092.1"/>
    <property type="molecule type" value="Genomic_DNA"/>
</dbReference>
<dbReference type="Proteomes" id="UP000229897">
    <property type="component" value="Chromosome"/>
</dbReference>
<gene>
    <name evidence="3" type="ORF">CR152_00145</name>
</gene>